<reference evidence="2 3" key="1">
    <citation type="journal article" date="2018" name="Science">
        <title>The opium poppy genome and morphinan production.</title>
        <authorList>
            <person name="Guo L."/>
            <person name="Winzer T."/>
            <person name="Yang X."/>
            <person name="Li Y."/>
            <person name="Ning Z."/>
            <person name="He Z."/>
            <person name="Teodor R."/>
            <person name="Lu Y."/>
            <person name="Bowser T.A."/>
            <person name="Graham I.A."/>
            <person name="Ye K."/>
        </authorList>
    </citation>
    <scope>NUCLEOTIDE SEQUENCE [LARGE SCALE GENOMIC DNA]</scope>
    <source>
        <strain evidence="3">cv. HN1</strain>
        <tissue evidence="2">Leaves</tissue>
    </source>
</reference>
<feature type="domain" description="DUF1985" evidence="1">
    <location>
        <begin position="131"/>
        <end position="246"/>
    </location>
</feature>
<dbReference type="Proteomes" id="UP000316621">
    <property type="component" value="Chromosome 9"/>
</dbReference>
<sequence length="437" mass="49359">MLLLRIARKSNKGKAPMKQQIATEVAPATGGVKKRRNRRNVSGTVAPRICGNRKPAARIHCYSSTSCIEDITKQLKTPYLKMFQDSCFGHLKHMPKIKLHANVVLNVLLRRKYLPKKDKEEVDYMSFIIGVDQEICFGEREFALVSGLKFQGSEMIDHHPNGNRLMKFHFPGKKGVTLDELIKKFHEMPQSLDKLKLGLFYIAEGVILGRRSDMIVDKGHFLLVDNLKEFNMYPWGKLSYKATVKSLICLSELKSEVKSCNVYGFPQVFQAWIFHRIPVLKEKYTDKNENCPEALHPRILHLERTKTNAPSHAKNTIDLSNIKVSPPLHPTTDELKEGYMAGFSNDGEVSGILELNGEDISTQQWEANNYSNPTNSLQDASAVKDIGLSSEGEASGVEGHQNDSSIKELHDAAEDDHYSIPMNSLVLRIKMLTLQRT</sequence>
<accession>A0A4Y7KSL7</accession>
<dbReference type="Pfam" id="PF09331">
    <property type="entry name" value="DUF1985"/>
    <property type="match status" value="1"/>
</dbReference>
<dbReference type="Gramene" id="RZC75846">
    <property type="protein sequence ID" value="RZC75846"/>
    <property type="gene ID" value="C5167_000138"/>
</dbReference>
<evidence type="ECO:0000259" key="1">
    <source>
        <dbReference type="Pfam" id="PF09331"/>
    </source>
</evidence>
<dbReference type="PANTHER" id="PTHR48449:SF1">
    <property type="entry name" value="DUF1985 DOMAIN-CONTAINING PROTEIN"/>
    <property type="match status" value="1"/>
</dbReference>
<protein>
    <recommendedName>
        <fullName evidence="1">DUF1985 domain-containing protein</fullName>
    </recommendedName>
</protein>
<gene>
    <name evidence="2" type="ORF">C5167_000138</name>
</gene>
<keyword evidence="3" id="KW-1185">Reference proteome</keyword>
<name>A0A4Y7KSL7_PAPSO</name>
<dbReference type="PANTHER" id="PTHR48449">
    <property type="entry name" value="DUF1985 DOMAIN-CONTAINING PROTEIN"/>
    <property type="match status" value="1"/>
</dbReference>
<proteinExistence type="predicted"/>
<dbReference type="OMA" id="TVAPRIC"/>
<dbReference type="EMBL" id="CM010723">
    <property type="protein sequence ID" value="RZC75846.1"/>
    <property type="molecule type" value="Genomic_DNA"/>
</dbReference>
<dbReference type="InterPro" id="IPR015410">
    <property type="entry name" value="DUF1985"/>
</dbReference>
<evidence type="ECO:0000313" key="2">
    <source>
        <dbReference type="EMBL" id="RZC75846.1"/>
    </source>
</evidence>
<dbReference type="AlphaFoldDB" id="A0A4Y7KSL7"/>
<organism evidence="2 3">
    <name type="scientific">Papaver somniferum</name>
    <name type="common">Opium poppy</name>
    <dbReference type="NCBI Taxonomy" id="3469"/>
    <lineage>
        <taxon>Eukaryota</taxon>
        <taxon>Viridiplantae</taxon>
        <taxon>Streptophyta</taxon>
        <taxon>Embryophyta</taxon>
        <taxon>Tracheophyta</taxon>
        <taxon>Spermatophyta</taxon>
        <taxon>Magnoliopsida</taxon>
        <taxon>Ranunculales</taxon>
        <taxon>Papaveraceae</taxon>
        <taxon>Papaveroideae</taxon>
        <taxon>Papaver</taxon>
    </lineage>
</organism>
<evidence type="ECO:0000313" key="3">
    <source>
        <dbReference type="Proteomes" id="UP000316621"/>
    </source>
</evidence>